<protein>
    <submittedName>
        <fullName evidence="2">Uncharacterized protein</fullName>
    </submittedName>
</protein>
<sequence>MGICGPAQTLKAKRPGVKAVRWDSVVQGSGLSTGGRLPDSRKHGPDGVGWGGKGPGEESWTAAQCGDCLSAQALGHAATPPWARAPALGFQRDVTGGTGFPSPLQDACPTNFSNAPPKNSFQPPLSPSPQMPLQQLFCFSHELRLPLTLCHSHHCCLTFGRRRGRLCCYTAPIYPMSFHAVDHDAAAWLSGRRKDFGKSSTEIPPLLVSRHSRSQPPCLGRVEWLGLGGMALPPSLSQATATTPAHNTFLQPLTSPPSNQERDNAQSFTEM</sequence>
<feature type="region of interest" description="Disordered" evidence="1">
    <location>
        <begin position="28"/>
        <end position="58"/>
    </location>
</feature>
<name>A0AAD6FNV6_9TELE</name>
<evidence type="ECO:0000313" key="2">
    <source>
        <dbReference type="EMBL" id="KAJ4939989.1"/>
    </source>
</evidence>
<proteinExistence type="predicted"/>
<comment type="caution">
    <text evidence="2">The sequence shown here is derived from an EMBL/GenBank/DDBJ whole genome shotgun (WGS) entry which is preliminary data.</text>
</comment>
<feature type="region of interest" description="Disordered" evidence="1">
    <location>
        <begin position="247"/>
        <end position="271"/>
    </location>
</feature>
<keyword evidence="3" id="KW-1185">Reference proteome</keyword>
<dbReference type="EMBL" id="JAPTMU010000008">
    <property type="protein sequence ID" value="KAJ4939989.1"/>
    <property type="molecule type" value="Genomic_DNA"/>
</dbReference>
<organism evidence="2 3">
    <name type="scientific">Pogonophryne albipinna</name>
    <dbReference type="NCBI Taxonomy" id="1090488"/>
    <lineage>
        <taxon>Eukaryota</taxon>
        <taxon>Metazoa</taxon>
        <taxon>Chordata</taxon>
        <taxon>Craniata</taxon>
        <taxon>Vertebrata</taxon>
        <taxon>Euteleostomi</taxon>
        <taxon>Actinopterygii</taxon>
        <taxon>Neopterygii</taxon>
        <taxon>Teleostei</taxon>
        <taxon>Neoteleostei</taxon>
        <taxon>Acanthomorphata</taxon>
        <taxon>Eupercaria</taxon>
        <taxon>Perciformes</taxon>
        <taxon>Notothenioidei</taxon>
        <taxon>Pogonophryne</taxon>
    </lineage>
</organism>
<accession>A0AAD6FNV6</accession>
<gene>
    <name evidence="2" type="ORF">JOQ06_029421</name>
</gene>
<dbReference type="Proteomes" id="UP001219934">
    <property type="component" value="Unassembled WGS sequence"/>
</dbReference>
<evidence type="ECO:0000256" key="1">
    <source>
        <dbReference type="SAM" id="MobiDB-lite"/>
    </source>
</evidence>
<reference evidence="2" key="1">
    <citation type="submission" date="2022-11" db="EMBL/GenBank/DDBJ databases">
        <title>Chromosome-level genome of Pogonophryne albipinna.</title>
        <authorList>
            <person name="Jo E."/>
        </authorList>
    </citation>
    <scope>NUCLEOTIDE SEQUENCE</scope>
    <source>
        <strain evidence="2">SGF0006</strain>
        <tissue evidence="2">Muscle</tissue>
    </source>
</reference>
<evidence type="ECO:0000313" key="3">
    <source>
        <dbReference type="Proteomes" id="UP001219934"/>
    </source>
</evidence>
<dbReference type="AlphaFoldDB" id="A0AAD6FNV6"/>